<name>A0ABQ6N7J5_9STRA</name>
<dbReference type="EMBL" id="BRYB01001105">
    <property type="protein sequence ID" value="GMI43020.1"/>
    <property type="molecule type" value="Genomic_DNA"/>
</dbReference>
<comment type="caution">
    <text evidence="1">The sequence shown here is derived from an EMBL/GenBank/DDBJ whole genome shotgun (WGS) entry which is preliminary data.</text>
</comment>
<accession>A0ABQ6N7J5</accession>
<evidence type="ECO:0000313" key="1">
    <source>
        <dbReference type="EMBL" id="GMI43020.1"/>
    </source>
</evidence>
<sequence length="73" mass="7728">MRYKGGGYAAAMAPLVHAFRAGVPVLSAAVDFELPGAMRGEEEGSLEAAERRLGQVNELAAAVKEAWVEDLPE</sequence>
<evidence type="ECO:0000313" key="2">
    <source>
        <dbReference type="Proteomes" id="UP001165060"/>
    </source>
</evidence>
<gene>
    <name evidence="1" type="ORF">TeGR_g14088</name>
</gene>
<protein>
    <submittedName>
        <fullName evidence="1">Uncharacterized protein</fullName>
    </submittedName>
</protein>
<keyword evidence="2" id="KW-1185">Reference proteome</keyword>
<reference evidence="1 2" key="1">
    <citation type="journal article" date="2023" name="Commun. Biol.">
        <title>Genome analysis of Parmales, the sister group of diatoms, reveals the evolutionary specialization of diatoms from phago-mixotrophs to photoautotrophs.</title>
        <authorList>
            <person name="Ban H."/>
            <person name="Sato S."/>
            <person name="Yoshikawa S."/>
            <person name="Yamada K."/>
            <person name="Nakamura Y."/>
            <person name="Ichinomiya M."/>
            <person name="Sato N."/>
            <person name="Blanc-Mathieu R."/>
            <person name="Endo H."/>
            <person name="Kuwata A."/>
            <person name="Ogata H."/>
        </authorList>
    </citation>
    <scope>NUCLEOTIDE SEQUENCE [LARGE SCALE GENOMIC DNA]</scope>
</reference>
<organism evidence="1 2">
    <name type="scientific">Tetraparma gracilis</name>
    <dbReference type="NCBI Taxonomy" id="2962635"/>
    <lineage>
        <taxon>Eukaryota</taxon>
        <taxon>Sar</taxon>
        <taxon>Stramenopiles</taxon>
        <taxon>Ochrophyta</taxon>
        <taxon>Bolidophyceae</taxon>
        <taxon>Parmales</taxon>
        <taxon>Triparmaceae</taxon>
        <taxon>Tetraparma</taxon>
    </lineage>
</organism>
<dbReference type="Proteomes" id="UP001165060">
    <property type="component" value="Unassembled WGS sequence"/>
</dbReference>
<proteinExistence type="predicted"/>